<accession>A0A0B7AVU6</accession>
<protein>
    <submittedName>
        <fullName evidence="2">Uncharacterized protein</fullName>
    </submittedName>
</protein>
<keyword evidence="1" id="KW-1133">Transmembrane helix</keyword>
<dbReference type="EMBL" id="HACG01038284">
    <property type="protein sequence ID" value="CEK85149.1"/>
    <property type="molecule type" value="Transcribed_RNA"/>
</dbReference>
<keyword evidence="1" id="KW-0472">Membrane</keyword>
<organism evidence="2">
    <name type="scientific">Arion vulgaris</name>
    <dbReference type="NCBI Taxonomy" id="1028688"/>
    <lineage>
        <taxon>Eukaryota</taxon>
        <taxon>Metazoa</taxon>
        <taxon>Spiralia</taxon>
        <taxon>Lophotrochozoa</taxon>
        <taxon>Mollusca</taxon>
        <taxon>Gastropoda</taxon>
        <taxon>Heterobranchia</taxon>
        <taxon>Euthyneura</taxon>
        <taxon>Panpulmonata</taxon>
        <taxon>Eupulmonata</taxon>
        <taxon>Stylommatophora</taxon>
        <taxon>Helicina</taxon>
        <taxon>Arionoidea</taxon>
        <taxon>Arionidae</taxon>
        <taxon>Arion</taxon>
    </lineage>
</organism>
<evidence type="ECO:0000256" key="1">
    <source>
        <dbReference type="SAM" id="Phobius"/>
    </source>
</evidence>
<name>A0A0B7AVU6_9EUPU</name>
<reference evidence="2" key="1">
    <citation type="submission" date="2014-12" db="EMBL/GenBank/DDBJ databases">
        <title>Insight into the proteome of Arion vulgaris.</title>
        <authorList>
            <person name="Aradska J."/>
            <person name="Bulat T."/>
            <person name="Smidak R."/>
            <person name="Sarate P."/>
            <person name="Gangsoo J."/>
            <person name="Sialana F."/>
            <person name="Bilban M."/>
            <person name="Lubec G."/>
        </authorList>
    </citation>
    <scope>NUCLEOTIDE SEQUENCE</scope>
    <source>
        <tissue evidence="2">Skin</tissue>
    </source>
</reference>
<gene>
    <name evidence="2" type="primary">ORF146632</name>
    <name evidence="3" type="synonym">ORF146638</name>
</gene>
<evidence type="ECO:0000313" key="3">
    <source>
        <dbReference type="EMBL" id="CEK85150.1"/>
    </source>
</evidence>
<sequence>MKCCIIASLQGKNKFRLYTGHSRQLHTPEQTDYTRSTQDTTYCLYTRQKSKQATTVIKYKQKIQDLFALELITNVSIVCFVFRPVFAICLFCDLCIAMINSA</sequence>
<dbReference type="AlphaFoldDB" id="A0A0B7AVU6"/>
<evidence type="ECO:0000313" key="2">
    <source>
        <dbReference type="EMBL" id="CEK85149.1"/>
    </source>
</evidence>
<dbReference type="EMBL" id="HACG01038285">
    <property type="protein sequence ID" value="CEK85150.1"/>
    <property type="molecule type" value="Transcribed_RNA"/>
</dbReference>
<feature type="transmembrane region" description="Helical" evidence="1">
    <location>
        <begin position="66"/>
        <end position="99"/>
    </location>
</feature>
<proteinExistence type="predicted"/>
<keyword evidence="1" id="KW-0812">Transmembrane</keyword>